<sequence length="99" mass="10620">MCTPVVEAARMLLDHMGITAEDQLQAPGMRSRVPTFAEYVPWCSLRLGTGPGGRIVPYLRHAAGYTAGMRVGRTEIHPLGGLAMVLLSVIGTVALNLIF</sequence>
<evidence type="ECO:0000313" key="3">
    <source>
        <dbReference type="Proteomes" id="UP000598146"/>
    </source>
</evidence>
<gene>
    <name evidence="2" type="ORF">I4J89_38530</name>
</gene>
<dbReference type="EMBL" id="JADQTO010000026">
    <property type="protein sequence ID" value="MBG0567360.1"/>
    <property type="molecule type" value="Genomic_DNA"/>
</dbReference>
<reference evidence="2" key="1">
    <citation type="submission" date="2020-11" db="EMBL/GenBank/DDBJ databases">
        <title>Isolation and identification of active actinomycetes.</title>
        <authorList>
            <person name="Sun X."/>
        </authorList>
    </citation>
    <scope>NUCLEOTIDE SEQUENCE</scope>
    <source>
        <strain evidence="2">NEAU-A11</strain>
    </source>
</reference>
<dbReference type="AlphaFoldDB" id="A0A931G1T2"/>
<keyword evidence="1" id="KW-0472">Membrane</keyword>
<dbReference type="Proteomes" id="UP000598146">
    <property type="component" value="Unassembled WGS sequence"/>
</dbReference>
<proteinExistence type="predicted"/>
<protein>
    <submittedName>
        <fullName evidence="2">Uncharacterized protein</fullName>
    </submittedName>
</protein>
<accession>A0A931G1T2</accession>
<organism evidence="2 3">
    <name type="scientific">Actinoplanes aureus</name>
    <dbReference type="NCBI Taxonomy" id="2792083"/>
    <lineage>
        <taxon>Bacteria</taxon>
        <taxon>Bacillati</taxon>
        <taxon>Actinomycetota</taxon>
        <taxon>Actinomycetes</taxon>
        <taxon>Micromonosporales</taxon>
        <taxon>Micromonosporaceae</taxon>
        <taxon>Actinoplanes</taxon>
    </lineage>
</organism>
<keyword evidence="1" id="KW-0812">Transmembrane</keyword>
<evidence type="ECO:0000313" key="2">
    <source>
        <dbReference type="EMBL" id="MBG0567360.1"/>
    </source>
</evidence>
<evidence type="ECO:0000256" key="1">
    <source>
        <dbReference type="SAM" id="Phobius"/>
    </source>
</evidence>
<keyword evidence="1" id="KW-1133">Transmembrane helix</keyword>
<name>A0A931G1T2_9ACTN</name>
<feature type="transmembrane region" description="Helical" evidence="1">
    <location>
        <begin position="79"/>
        <end position="98"/>
    </location>
</feature>
<comment type="caution">
    <text evidence="2">The sequence shown here is derived from an EMBL/GenBank/DDBJ whole genome shotgun (WGS) entry which is preliminary data.</text>
</comment>
<keyword evidence="3" id="KW-1185">Reference proteome</keyword>